<gene>
    <name evidence="1" type="ORF">L210DRAFT_2503389</name>
</gene>
<proteinExistence type="predicted"/>
<accession>A0AAD4BPD5</accession>
<protein>
    <submittedName>
        <fullName evidence="1">Uncharacterized protein</fullName>
    </submittedName>
</protein>
<dbReference type="EMBL" id="WHUW01000024">
    <property type="protein sequence ID" value="KAF8435691.1"/>
    <property type="molecule type" value="Genomic_DNA"/>
</dbReference>
<reference evidence="1" key="2">
    <citation type="journal article" date="2020" name="Nat. Commun.">
        <title>Large-scale genome sequencing of mycorrhizal fungi provides insights into the early evolution of symbiotic traits.</title>
        <authorList>
            <person name="Miyauchi S."/>
            <person name="Kiss E."/>
            <person name="Kuo A."/>
            <person name="Drula E."/>
            <person name="Kohler A."/>
            <person name="Sanchez-Garcia M."/>
            <person name="Morin E."/>
            <person name="Andreopoulos B."/>
            <person name="Barry K.W."/>
            <person name="Bonito G."/>
            <person name="Buee M."/>
            <person name="Carver A."/>
            <person name="Chen C."/>
            <person name="Cichocki N."/>
            <person name="Clum A."/>
            <person name="Culley D."/>
            <person name="Crous P.W."/>
            <person name="Fauchery L."/>
            <person name="Girlanda M."/>
            <person name="Hayes R.D."/>
            <person name="Keri Z."/>
            <person name="LaButti K."/>
            <person name="Lipzen A."/>
            <person name="Lombard V."/>
            <person name="Magnuson J."/>
            <person name="Maillard F."/>
            <person name="Murat C."/>
            <person name="Nolan M."/>
            <person name="Ohm R.A."/>
            <person name="Pangilinan J."/>
            <person name="Pereira M.F."/>
            <person name="Perotto S."/>
            <person name="Peter M."/>
            <person name="Pfister S."/>
            <person name="Riley R."/>
            <person name="Sitrit Y."/>
            <person name="Stielow J.B."/>
            <person name="Szollosi G."/>
            <person name="Zifcakova L."/>
            <person name="Stursova M."/>
            <person name="Spatafora J.W."/>
            <person name="Tedersoo L."/>
            <person name="Vaario L.M."/>
            <person name="Yamada A."/>
            <person name="Yan M."/>
            <person name="Wang P."/>
            <person name="Xu J."/>
            <person name="Bruns T."/>
            <person name="Baldrian P."/>
            <person name="Vilgalys R."/>
            <person name="Dunand C."/>
            <person name="Henrissat B."/>
            <person name="Grigoriev I.V."/>
            <person name="Hibbett D."/>
            <person name="Nagy L.G."/>
            <person name="Martin F.M."/>
        </authorList>
    </citation>
    <scope>NUCLEOTIDE SEQUENCE</scope>
    <source>
        <strain evidence="1">BED1</strain>
    </source>
</reference>
<comment type="caution">
    <text evidence="1">The sequence shown here is derived from an EMBL/GenBank/DDBJ whole genome shotgun (WGS) entry which is preliminary data.</text>
</comment>
<keyword evidence="2" id="KW-1185">Reference proteome</keyword>
<organism evidence="1 2">
    <name type="scientific">Boletus edulis BED1</name>
    <dbReference type="NCBI Taxonomy" id="1328754"/>
    <lineage>
        <taxon>Eukaryota</taxon>
        <taxon>Fungi</taxon>
        <taxon>Dikarya</taxon>
        <taxon>Basidiomycota</taxon>
        <taxon>Agaricomycotina</taxon>
        <taxon>Agaricomycetes</taxon>
        <taxon>Agaricomycetidae</taxon>
        <taxon>Boletales</taxon>
        <taxon>Boletineae</taxon>
        <taxon>Boletaceae</taxon>
        <taxon>Boletoideae</taxon>
        <taxon>Boletus</taxon>
    </lineage>
</organism>
<sequence>MHPRIIILQSKTLQIRASSILAHLGTRLSNRNDVLEPFQSYMRGSGGRQMRGVPRSTPTYLPPLLIVRTYGNYDLNRARFRPNDRSWPSTMTQMPSSMWSFPISDLVKDKTNTSKEYPASSILTVRRTREPHTSPTLPHLVCHHETHNLYGVMISPKGIANTKNTRVPHGTHTMRPPRAHISCATFRHLLWPVFTRTGFTPSHTISS</sequence>
<evidence type="ECO:0000313" key="1">
    <source>
        <dbReference type="EMBL" id="KAF8435691.1"/>
    </source>
</evidence>
<reference evidence="1" key="1">
    <citation type="submission" date="2019-10" db="EMBL/GenBank/DDBJ databases">
        <authorList>
            <consortium name="DOE Joint Genome Institute"/>
            <person name="Kuo A."/>
            <person name="Miyauchi S."/>
            <person name="Kiss E."/>
            <person name="Drula E."/>
            <person name="Kohler A."/>
            <person name="Sanchez-Garcia M."/>
            <person name="Andreopoulos B."/>
            <person name="Barry K.W."/>
            <person name="Bonito G."/>
            <person name="Buee M."/>
            <person name="Carver A."/>
            <person name="Chen C."/>
            <person name="Cichocki N."/>
            <person name="Clum A."/>
            <person name="Culley D."/>
            <person name="Crous P.W."/>
            <person name="Fauchery L."/>
            <person name="Girlanda M."/>
            <person name="Hayes R."/>
            <person name="Keri Z."/>
            <person name="LaButti K."/>
            <person name="Lipzen A."/>
            <person name="Lombard V."/>
            <person name="Magnuson J."/>
            <person name="Maillard F."/>
            <person name="Morin E."/>
            <person name="Murat C."/>
            <person name="Nolan M."/>
            <person name="Ohm R."/>
            <person name="Pangilinan J."/>
            <person name="Pereira M."/>
            <person name="Perotto S."/>
            <person name="Peter M."/>
            <person name="Riley R."/>
            <person name="Sitrit Y."/>
            <person name="Stielow B."/>
            <person name="Szollosi G."/>
            <person name="Zifcakova L."/>
            <person name="Stursova M."/>
            <person name="Spatafora J.W."/>
            <person name="Tedersoo L."/>
            <person name="Vaario L.-M."/>
            <person name="Yamada A."/>
            <person name="Yan M."/>
            <person name="Wang P."/>
            <person name="Xu J."/>
            <person name="Bruns T."/>
            <person name="Baldrian P."/>
            <person name="Vilgalys R."/>
            <person name="Henrissat B."/>
            <person name="Grigoriev I.V."/>
            <person name="Hibbett D."/>
            <person name="Nagy L.G."/>
            <person name="Martin F.M."/>
        </authorList>
    </citation>
    <scope>NUCLEOTIDE SEQUENCE</scope>
    <source>
        <strain evidence="1">BED1</strain>
    </source>
</reference>
<name>A0AAD4BPD5_BOLED</name>
<dbReference type="Proteomes" id="UP001194468">
    <property type="component" value="Unassembled WGS sequence"/>
</dbReference>
<evidence type="ECO:0000313" key="2">
    <source>
        <dbReference type="Proteomes" id="UP001194468"/>
    </source>
</evidence>
<dbReference type="AlphaFoldDB" id="A0AAD4BPD5"/>